<comment type="function">
    <text evidence="1">Involved in the biosynthesis of the siderophore enterobactin (enterochelin), which is a macrocyclic trimeric lactone of N-(2,3-dihydroxybenzoyl)-serine. The serine trilactone serves as a scaffolding for the three catechol functionalities that provide hexadentate coordination for the tightly ligated iron(2+) atoms. Plays an essential role in the assembly of the enterobactin by catalyzing the transfer of the 4'-phosphopantetheine (Ppant) moiety from coenzyme A to the apo-domains of both EntB (ArCP domain) and EntF (PCP domain) to yield their holo-forms which make them competent for the activation of 2,3-dihydroxybenzoate (DHB) and L-serine, respectively.</text>
</comment>
<dbReference type="GO" id="GO:0008897">
    <property type="term" value="F:holo-[acyl-carrier-protein] synthase activity"/>
    <property type="evidence" value="ECO:0007669"/>
    <property type="project" value="InterPro"/>
</dbReference>
<comment type="cofactor">
    <cofactor evidence="13">
        <name>Mg(2+)</name>
        <dbReference type="ChEBI" id="CHEBI:18420"/>
    </cofactor>
</comment>
<feature type="binding site" evidence="12">
    <location>
        <position position="56"/>
    </location>
    <ligand>
        <name>CoA</name>
        <dbReference type="ChEBI" id="CHEBI:57287"/>
    </ligand>
</feature>
<evidence type="ECO:0000256" key="11">
    <source>
        <dbReference type="ARBA" id="ARBA00049191"/>
    </source>
</evidence>
<dbReference type="InterPro" id="IPR037143">
    <property type="entry name" value="4-PPantetheinyl_Trfase_dom_sf"/>
</dbReference>
<proteinExistence type="inferred from homology"/>
<evidence type="ECO:0000256" key="2">
    <source>
        <dbReference type="ARBA" id="ARBA00004993"/>
    </source>
</evidence>
<dbReference type="GO" id="GO:0009366">
    <property type="term" value="C:enterobactin synthetase complex"/>
    <property type="evidence" value="ECO:0007669"/>
    <property type="project" value="InterPro"/>
</dbReference>
<keyword evidence="17" id="KW-1185">Reference proteome</keyword>
<feature type="binding site" evidence="12">
    <location>
        <begin position="100"/>
        <end position="101"/>
    </location>
    <ligand>
        <name>CoA</name>
        <dbReference type="ChEBI" id="CHEBI:57287"/>
    </ligand>
</feature>
<evidence type="ECO:0000256" key="10">
    <source>
        <dbReference type="ARBA" id="ARBA00049176"/>
    </source>
</evidence>
<comment type="catalytic activity">
    <reaction evidence="10">
        <text>apo-[aryl-carrier protein] + CoA = holo-[aryl-carrier protein] + adenosine 3',5'-bisphosphate + H(+)</text>
        <dbReference type="Rhea" id="RHEA:48404"/>
        <dbReference type="Rhea" id="RHEA-COMP:15903"/>
        <dbReference type="Rhea" id="RHEA-COMP:17557"/>
        <dbReference type="ChEBI" id="CHEBI:15378"/>
        <dbReference type="ChEBI" id="CHEBI:29999"/>
        <dbReference type="ChEBI" id="CHEBI:57287"/>
        <dbReference type="ChEBI" id="CHEBI:58343"/>
        <dbReference type="ChEBI" id="CHEBI:64479"/>
    </reaction>
</comment>
<dbReference type="PRINTS" id="PR01399">
    <property type="entry name" value="ENTSNTHTASED"/>
</dbReference>
<keyword evidence="7" id="KW-0259">Enterobactin biosynthesis</keyword>
<feature type="binding site" evidence="12">
    <location>
        <position position="122"/>
    </location>
    <ligand>
        <name>CoA</name>
        <dbReference type="ChEBI" id="CHEBI:57287"/>
    </ligand>
</feature>
<dbReference type="Pfam" id="PF17837">
    <property type="entry name" value="4PPT_N"/>
    <property type="match status" value="1"/>
</dbReference>
<gene>
    <name evidence="16" type="ORF">GJ700_00290</name>
</gene>
<comment type="subunit">
    <text evidence="4">EntB, EntD, EntE, and EntF form a multienzyme complex called enterobactin synthase.</text>
</comment>
<evidence type="ECO:0000259" key="14">
    <source>
        <dbReference type="Pfam" id="PF01648"/>
    </source>
</evidence>
<feature type="binding site" evidence="13">
    <location>
        <position position="122"/>
    </location>
    <ligand>
        <name>Mg(2+)</name>
        <dbReference type="ChEBI" id="CHEBI:18420"/>
    </ligand>
</feature>
<dbReference type="InterPro" id="IPR008278">
    <property type="entry name" value="4-PPantetheinyl_Trfase_dom"/>
</dbReference>
<keyword evidence="13" id="KW-0479">Metal-binding</keyword>
<evidence type="ECO:0000256" key="7">
    <source>
        <dbReference type="ARBA" id="ARBA00023191"/>
    </source>
</evidence>
<evidence type="ECO:0000259" key="15">
    <source>
        <dbReference type="Pfam" id="PF17837"/>
    </source>
</evidence>
<keyword evidence="6 16" id="KW-0808">Transferase</keyword>
<evidence type="ECO:0000313" key="16">
    <source>
        <dbReference type="EMBL" id="MRV70162.1"/>
    </source>
</evidence>
<dbReference type="GO" id="GO:0005886">
    <property type="term" value="C:plasma membrane"/>
    <property type="evidence" value="ECO:0007669"/>
    <property type="project" value="TreeGrafter"/>
</dbReference>
<evidence type="ECO:0000256" key="13">
    <source>
        <dbReference type="PIRSR" id="PIRSR603542-2"/>
    </source>
</evidence>
<dbReference type="InterPro" id="IPR041354">
    <property type="entry name" value="4PPT_N"/>
</dbReference>
<dbReference type="InterPro" id="IPR003542">
    <property type="entry name" value="Enbac_synth_compD-like"/>
</dbReference>
<sequence length="235" mass="25389">MIVAGLLEAQLVHCRTGSGTLPVHLLRYDLAHFHVAAFAQAGVAYPPAMDRCVPKRQAEYLFGRLAARRALADNGWPDAQVGTGPQREPLWPPGALGAITHTDVWAAATVVRAGHLRGVGIDVEGALRPDAIASTEHCAMQPHELAVLRGQATMPYPLALAAAFSAKETIYKALFPAVGRYFGFEAVRIDALDVAQGELHFTAMETLCPDWRAGHRDCVHVALLDPHTVMTSFAW</sequence>
<evidence type="ECO:0000256" key="6">
    <source>
        <dbReference type="ARBA" id="ARBA00022679"/>
    </source>
</evidence>
<evidence type="ECO:0000256" key="4">
    <source>
        <dbReference type="ARBA" id="ARBA00011503"/>
    </source>
</evidence>
<dbReference type="Pfam" id="PF01648">
    <property type="entry name" value="ACPS"/>
    <property type="match status" value="1"/>
</dbReference>
<feature type="binding site" evidence="12">
    <location>
        <position position="64"/>
    </location>
    <ligand>
        <name>CoA</name>
        <dbReference type="ChEBI" id="CHEBI:57287"/>
    </ligand>
</feature>
<feature type="binding site" evidence="13">
    <location>
        <position position="124"/>
    </location>
    <ligand>
        <name>Mg(2+)</name>
        <dbReference type="ChEBI" id="CHEBI:18420"/>
    </ligand>
</feature>
<comment type="similarity">
    <text evidence="3">Belongs to the P-Pant transferase superfamily. EntD family.</text>
</comment>
<evidence type="ECO:0000256" key="5">
    <source>
        <dbReference type="ARBA" id="ARBA00019087"/>
    </source>
</evidence>
<organism evidence="16 17">
    <name type="scientific">Pseudoduganella rivuli</name>
    <dbReference type="NCBI Taxonomy" id="2666085"/>
    <lineage>
        <taxon>Bacteria</taxon>
        <taxon>Pseudomonadati</taxon>
        <taxon>Pseudomonadota</taxon>
        <taxon>Betaproteobacteria</taxon>
        <taxon>Burkholderiales</taxon>
        <taxon>Oxalobacteraceae</taxon>
        <taxon>Telluria group</taxon>
        <taxon>Pseudoduganella</taxon>
    </lineage>
</organism>
<keyword evidence="13" id="KW-0460">Magnesium</keyword>
<protein>
    <recommendedName>
        <fullName evidence="5">Enterobactin synthase component D</fullName>
    </recommendedName>
    <alternativeName>
        <fullName evidence="8">4'-phosphopantetheinyl transferase EntD</fullName>
    </alternativeName>
    <alternativeName>
        <fullName evidence="9">Enterochelin synthase D</fullName>
    </alternativeName>
</protein>
<dbReference type="UniPathway" id="UPA00017"/>
<dbReference type="GO" id="GO:0009239">
    <property type="term" value="P:enterobactin biosynthetic process"/>
    <property type="evidence" value="ECO:0007669"/>
    <property type="project" value="UniProtKB-UniPathway"/>
</dbReference>
<evidence type="ECO:0000256" key="12">
    <source>
        <dbReference type="PIRSR" id="PIRSR603542-1"/>
    </source>
</evidence>
<evidence type="ECO:0000313" key="17">
    <source>
        <dbReference type="Proteomes" id="UP000446768"/>
    </source>
</evidence>
<evidence type="ECO:0000256" key="9">
    <source>
        <dbReference type="ARBA" id="ARBA00031996"/>
    </source>
</evidence>
<dbReference type="PANTHER" id="PTHR38096">
    <property type="entry name" value="ENTEROBACTIN SYNTHASE COMPONENT D"/>
    <property type="match status" value="1"/>
</dbReference>
<comment type="pathway">
    <text evidence="2">Siderophore biosynthesis; enterobactin biosynthesis.</text>
</comment>
<comment type="catalytic activity">
    <reaction evidence="11">
        <text>apo-[peptidyl-carrier protein] + CoA = holo-[peptidyl-carrier protein] + adenosine 3',5'-bisphosphate + H(+)</text>
        <dbReference type="Rhea" id="RHEA:46228"/>
        <dbReference type="Rhea" id="RHEA-COMP:11479"/>
        <dbReference type="Rhea" id="RHEA-COMP:11480"/>
        <dbReference type="ChEBI" id="CHEBI:15378"/>
        <dbReference type="ChEBI" id="CHEBI:29999"/>
        <dbReference type="ChEBI" id="CHEBI:57287"/>
        <dbReference type="ChEBI" id="CHEBI:58343"/>
        <dbReference type="ChEBI" id="CHEBI:64479"/>
    </reaction>
</comment>
<name>A0A7X2IIH8_9BURK</name>
<evidence type="ECO:0000256" key="3">
    <source>
        <dbReference type="ARBA" id="ARBA00008342"/>
    </source>
</evidence>
<accession>A0A7X2IIH8</accession>
<dbReference type="GO" id="GO:0000287">
    <property type="term" value="F:magnesium ion binding"/>
    <property type="evidence" value="ECO:0007669"/>
    <property type="project" value="InterPro"/>
</dbReference>
<dbReference type="PANTHER" id="PTHR38096:SF1">
    <property type="entry name" value="ENTEROBACTIN SYNTHASE COMPONENT D"/>
    <property type="match status" value="1"/>
</dbReference>
<evidence type="ECO:0000256" key="1">
    <source>
        <dbReference type="ARBA" id="ARBA00003937"/>
    </source>
</evidence>
<dbReference type="SUPFAM" id="SSF56214">
    <property type="entry name" value="4'-phosphopantetheinyl transferase"/>
    <property type="match status" value="1"/>
</dbReference>
<feature type="domain" description="4'-phosphopantetheinyl transferase N-terminal" evidence="15">
    <location>
        <begin position="50"/>
        <end position="110"/>
    </location>
</feature>
<feature type="binding site" evidence="12">
    <location>
        <position position="172"/>
    </location>
    <ligand>
        <name>CoA</name>
        <dbReference type="ChEBI" id="CHEBI:57287"/>
    </ligand>
</feature>
<dbReference type="AlphaFoldDB" id="A0A7X2IIH8"/>
<dbReference type="Proteomes" id="UP000446768">
    <property type="component" value="Unassembled WGS sequence"/>
</dbReference>
<comment type="caution">
    <text evidence="16">The sequence shown here is derived from an EMBL/GenBank/DDBJ whole genome shotgun (WGS) entry which is preliminary data.</text>
</comment>
<reference evidence="16 17" key="1">
    <citation type="submission" date="2019-11" db="EMBL/GenBank/DDBJ databases">
        <title>Novel species isolated from a subtropical stream in China.</title>
        <authorList>
            <person name="Lu H."/>
        </authorList>
    </citation>
    <scope>NUCLEOTIDE SEQUENCE [LARGE SCALE GENOMIC DNA]</scope>
    <source>
        <strain evidence="16 17">FT92W</strain>
    </source>
</reference>
<dbReference type="RefSeq" id="WP_154370667.1">
    <property type="nucleotide sequence ID" value="NZ_WKJJ01000001.1"/>
</dbReference>
<dbReference type="EMBL" id="WKJJ01000001">
    <property type="protein sequence ID" value="MRV70162.1"/>
    <property type="molecule type" value="Genomic_DNA"/>
</dbReference>
<feature type="domain" description="4'-phosphopantetheinyl transferase" evidence="14">
    <location>
        <begin position="118"/>
        <end position="212"/>
    </location>
</feature>
<evidence type="ECO:0000256" key="8">
    <source>
        <dbReference type="ARBA" id="ARBA00029894"/>
    </source>
</evidence>
<feature type="binding site" evidence="12">
    <location>
        <position position="168"/>
    </location>
    <ligand>
        <name>CoA</name>
        <dbReference type="ChEBI" id="CHEBI:57287"/>
    </ligand>
</feature>